<keyword evidence="3" id="KW-1185">Reference proteome</keyword>
<sequence length="73" mass="8808">MTIQLSRIDPEHNMRRFYRIRIQPGLFGDWSLIREWGRIGTSGQSKEDWFDTEAEAKDARFKLQMQKSRRGYD</sequence>
<reference evidence="2" key="2">
    <citation type="submission" date="2020-09" db="EMBL/GenBank/DDBJ databases">
        <authorList>
            <person name="Sun Q."/>
            <person name="Zhou Y."/>
        </authorList>
    </citation>
    <scope>NUCLEOTIDE SEQUENCE</scope>
    <source>
        <strain evidence="2">CGMCC 1.15762</strain>
    </source>
</reference>
<dbReference type="EMBL" id="BMJV01000010">
    <property type="protein sequence ID" value="GGG84721.1"/>
    <property type="molecule type" value="Genomic_DNA"/>
</dbReference>
<evidence type="ECO:0000313" key="2">
    <source>
        <dbReference type="EMBL" id="GGG84721.1"/>
    </source>
</evidence>
<dbReference type="Proteomes" id="UP000617145">
    <property type="component" value="Unassembled WGS sequence"/>
</dbReference>
<dbReference type="InterPro" id="IPR036930">
    <property type="entry name" value="WGR_dom_sf"/>
</dbReference>
<comment type="caution">
    <text evidence="2">The sequence shown here is derived from an EMBL/GenBank/DDBJ whole genome shotgun (WGS) entry which is preliminary data.</text>
</comment>
<evidence type="ECO:0000313" key="3">
    <source>
        <dbReference type="Proteomes" id="UP000617145"/>
    </source>
</evidence>
<dbReference type="SUPFAM" id="SSF142921">
    <property type="entry name" value="WGR domain-like"/>
    <property type="match status" value="1"/>
</dbReference>
<dbReference type="AlphaFoldDB" id="A0A8J3EIE1"/>
<proteinExistence type="predicted"/>
<reference evidence="2" key="1">
    <citation type="journal article" date="2014" name="Int. J. Syst. Evol. Microbiol.">
        <title>Complete genome sequence of Corynebacterium casei LMG S-19264T (=DSM 44701T), isolated from a smear-ripened cheese.</title>
        <authorList>
            <consortium name="US DOE Joint Genome Institute (JGI-PGF)"/>
            <person name="Walter F."/>
            <person name="Albersmeier A."/>
            <person name="Kalinowski J."/>
            <person name="Ruckert C."/>
        </authorList>
    </citation>
    <scope>NUCLEOTIDE SEQUENCE</scope>
    <source>
        <strain evidence="2">CGMCC 1.15762</strain>
    </source>
</reference>
<evidence type="ECO:0000259" key="1">
    <source>
        <dbReference type="PROSITE" id="PS51977"/>
    </source>
</evidence>
<dbReference type="CDD" id="cd07996">
    <property type="entry name" value="WGR_MMR_like"/>
    <property type="match status" value="1"/>
</dbReference>
<protein>
    <submittedName>
        <fullName evidence="2">WGR domain-containing protein</fullName>
    </submittedName>
</protein>
<dbReference type="InterPro" id="IPR049809">
    <property type="entry name" value="YehF/YfeS-like_WGR"/>
</dbReference>
<dbReference type="Pfam" id="PF05406">
    <property type="entry name" value="WGR"/>
    <property type="match status" value="1"/>
</dbReference>
<accession>A0A8J3EIE1</accession>
<dbReference type="Gene3D" id="2.20.140.10">
    <property type="entry name" value="WGR domain"/>
    <property type="match status" value="1"/>
</dbReference>
<dbReference type="PROSITE" id="PS51977">
    <property type="entry name" value="WGR"/>
    <property type="match status" value="1"/>
</dbReference>
<name>A0A8J3EIE1_9RHOB</name>
<gene>
    <name evidence="2" type="ORF">GCM10011415_38530</name>
</gene>
<dbReference type="RefSeq" id="WP_188791917.1">
    <property type="nucleotide sequence ID" value="NZ_BMJV01000010.1"/>
</dbReference>
<feature type="domain" description="WGR" evidence="1">
    <location>
        <begin position="1"/>
        <end position="73"/>
    </location>
</feature>
<dbReference type="SMART" id="SM00773">
    <property type="entry name" value="WGR"/>
    <property type="match status" value="1"/>
</dbReference>
<organism evidence="2 3">
    <name type="scientific">Salipiger pallidus</name>
    <dbReference type="NCBI Taxonomy" id="1775170"/>
    <lineage>
        <taxon>Bacteria</taxon>
        <taxon>Pseudomonadati</taxon>
        <taxon>Pseudomonadota</taxon>
        <taxon>Alphaproteobacteria</taxon>
        <taxon>Rhodobacterales</taxon>
        <taxon>Roseobacteraceae</taxon>
        <taxon>Salipiger</taxon>
    </lineage>
</organism>
<dbReference type="InterPro" id="IPR008893">
    <property type="entry name" value="WGR_domain"/>
</dbReference>